<accession>G0AGS2</accession>
<dbReference type="EMBL" id="CP002745">
    <property type="protein sequence ID" value="AEK61685.1"/>
    <property type="molecule type" value="Genomic_DNA"/>
</dbReference>
<sequence>MSLCASAEAIKLSVHLPFSDRIRLMATPLNPSELKQSARNIKARFVAISWRDLAISFGPIALLVVVAIWLAIWFIHPAPPNSITMITGPEHSNFWNTAQKYQKILARNGIKLKIVTSEGSLDNLKKLNDPNSGIDVGFVQGGVAGDLPIDQLVSLGSVSYVPVSVFYRGKERLNRLSELAGKRVAIGMQGSGSRVLALTLLKANGIEAGGKTELLDMGGDEAAQALTDSKIDAAFLMGDSASPPTMGRLLHTPGIRLLDFSQAGAYARRFSYLNELNMPKGVFDLGQNIPSRDIRLIAPTAELIAREDLHPALSDLLIDAAKEVHSGPNVLQRAGEFPAPLAHEFRISDDATRYYKSGKGFFYRTLPFWLASLVDRTLVVLLPIILLLIPGFKLVPLLYGWRIKSRIYRWYGILIALERAAVVDTDTPEQQAQLLKKLDHIEDSVNRMKMPLAFADQFYVLREHIGFVRSRLLNRS</sequence>
<keyword evidence="1" id="KW-0812">Transmembrane</keyword>
<dbReference type="PANTHER" id="PTHR42941:SF1">
    <property type="entry name" value="SLL1037 PROTEIN"/>
    <property type="match status" value="1"/>
</dbReference>
<dbReference type="eggNOG" id="COG2358">
    <property type="taxonomic scope" value="Bacteria"/>
</dbReference>
<gene>
    <name evidence="2" type="ordered locus">CFU_1853</name>
</gene>
<dbReference type="SUPFAM" id="SSF53850">
    <property type="entry name" value="Periplasmic binding protein-like II"/>
    <property type="match status" value="1"/>
</dbReference>
<dbReference type="AlphaFoldDB" id="G0AGS2"/>
<dbReference type="InterPro" id="IPR011852">
    <property type="entry name" value="TRAP_TAXI"/>
</dbReference>
<dbReference type="PANTHER" id="PTHR42941">
    <property type="entry name" value="SLL1037 PROTEIN"/>
    <property type="match status" value="1"/>
</dbReference>
<evidence type="ECO:0000313" key="2">
    <source>
        <dbReference type="EMBL" id="AEK61685.1"/>
    </source>
</evidence>
<keyword evidence="1" id="KW-0472">Membrane</keyword>
<feature type="transmembrane region" description="Helical" evidence="1">
    <location>
        <begin position="378"/>
        <end position="399"/>
    </location>
</feature>
<protein>
    <recommendedName>
        <fullName evidence="4">C4-dicarboxylate ABC transporter substrate-binding protein</fullName>
    </recommendedName>
</protein>
<feature type="transmembrane region" description="Helical" evidence="1">
    <location>
        <begin position="53"/>
        <end position="75"/>
    </location>
</feature>
<proteinExistence type="predicted"/>
<evidence type="ECO:0000256" key="1">
    <source>
        <dbReference type="SAM" id="Phobius"/>
    </source>
</evidence>
<dbReference type="KEGG" id="cfu:CFU_1853"/>
<dbReference type="Proteomes" id="UP000008392">
    <property type="component" value="Chromosome"/>
</dbReference>
<organism evidence="2 3">
    <name type="scientific">Collimonas fungivorans (strain Ter331)</name>
    <dbReference type="NCBI Taxonomy" id="1005048"/>
    <lineage>
        <taxon>Bacteria</taxon>
        <taxon>Pseudomonadati</taxon>
        <taxon>Pseudomonadota</taxon>
        <taxon>Betaproteobacteria</taxon>
        <taxon>Burkholderiales</taxon>
        <taxon>Oxalobacteraceae</taxon>
        <taxon>Collimonas</taxon>
    </lineage>
</organism>
<reference evidence="2 3" key="1">
    <citation type="journal article" date="2004" name="Environ. Microbiol.">
        <title>Phylogeny-function analysis of (meta)genomic libraries: screening for expression of ribosomal RNA genes by large-insert library fluorescent in situ hybridization (LIL-FISH).</title>
        <authorList>
            <person name="Leveau J.H."/>
            <person name="Gerards S."/>
            <person name="de Boer W."/>
            <person name="van Veen J.A."/>
        </authorList>
    </citation>
    <scope>NUCLEOTIDE SEQUENCE [LARGE SCALE GENOMIC DNA]</scope>
    <source>
        <strain evidence="2 3">Ter331</strain>
    </source>
</reference>
<reference evidence="2 3" key="5">
    <citation type="journal article" date="2011" name="ISME J.">
        <title>Dual transcriptional profiling of a bacterial/fungal confrontation: Collimonas fungivorans versus Aspergillus niger.</title>
        <authorList>
            <person name="Mela F."/>
            <person name="Fritsche K."/>
            <person name="de Boer W."/>
            <person name="van Veen J.A."/>
            <person name="de Graaff L.H."/>
            <person name="van den Berg M."/>
            <person name="Leveau J.H."/>
        </authorList>
    </citation>
    <scope>NUCLEOTIDE SEQUENCE [LARGE SCALE GENOMIC DNA]</scope>
    <source>
        <strain evidence="2 3">Ter331</strain>
    </source>
</reference>
<reference evidence="3" key="6">
    <citation type="submission" date="2011-05" db="EMBL/GenBank/DDBJ databases">
        <title>Complete sequence of Collimonas fungivorans Ter331.</title>
        <authorList>
            <person name="Leveau J.H."/>
        </authorList>
    </citation>
    <scope>NUCLEOTIDE SEQUENCE [LARGE SCALE GENOMIC DNA]</scope>
    <source>
        <strain evidence="3">Ter331</strain>
    </source>
</reference>
<evidence type="ECO:0008006" key="4">
    <source>
        <dbReference type="Google" id="ProtNLM"/>
    </source>
</evidence>
<dbReference type="Gene3D" id="3.40.190.10">
    <property type="entry name" value="Periplasmic binding protein-like II"/>
    <property type="match status" value="2"/>
</dbReference>
<reference evidence="2 3" key="4">
    <citation type="journal article" date="2010" name="Environ. Microbiol.">
        <title>The bacterial genus Collimonas: mycophagy, weathering and other adaptive solutions to life in oligotrophic soil environments.</title>
        <authorList>
            <person name="Leveau J.H."/>
            <person name="Uroz S."/>
            <person name="de Boer W."/>
        </authorList>
    </citation>
    <scope>NUCLEOTIDE SEQUENCE [LARGE SCALE GENOMIC DNA]</scope>
    <source>
        <strain evidence="2 3">Ter331</strain>
    </source>
</reference>
<reference evidence="2 3" key="2">
    <citation type="journal article" date="2006" name="J. Microbiol. Methods">
        <title>Genomic flank-sequencing of plasposon insertion sites for rapid identification of functional genes.</title>
        <authorList>
            <person name="Leveau J.H."/>
            <person name="Gerards S."/>
            <person name="Fritsche K."/>
            <person name="Zondag G."/>
            <person name="van Veen J.A."/>
        </authorList>
    </citation>
    <scope>NUCLEOTIDE SEQUENCE [LARGE SCALE GENOMIC DNA]</scope>
    <source>
        <strain evidence="2 3">Ter331</strain>
    </source>
</reference>
<evidence type="ECO:0000313" key="3">
    <source>
        <dbReference type="Proteomes" id="UP000008392"/>
    </source>
</evidence>
<keyword evidence="1" id="KW-1133">Transmembrane helix</keyword>
<reference evidence="2 3" key="3">
    <citation type="journal article" date="2008" name="FEMS Microbiol. Ecol.">
        <title>Identification and characterization of genes underlying chitinolysis in Collimonas fungivorans Ter331.</title>
        <authorList>
            <person name="Fritsche K."/>
            <person name="de Boer W."/>
            <person name="Gerards S."/>
            <person name="van den Berg M."/>
            <person name="van Veen J.A."/>
            <person name="Leveau J.H."/>
        </authorList>
    </citation>
    <scope>NUCLEOTIDE SEQUENCE [LARGE SCALE GENOMIC DNA]</scope>
    <source>
        <strain evidence="2 3">Ter331</strain>
    </source>
</reference>
<dbReference type="STRING" id="1005048.CFU_1853"/>
<dbReference type="Pfam" id="PF16868">
    <property type="entry name" value="NMT1_3"/>
    <property type="match status" value="1"/>
</dbReference>
<keyword evidence="3" id="KW-1185">Reference proteome</keyword>
<dbReference type="HOGENOM" id="CLU_030939_0_0_4"/>
<name>G0AGS2_COLFT</name>